<name>W9RRU0_9ROSA</name>
<protein>
    <submittedName>
        <fullName evidence="2">Uncharacterized protein</fullName>
    </submittedName>
</protein>
<dbReference type="AlphaFoldDB" id="W9RRU0"/>
<evidence type="ECO:0000256" key="1">
    <source>
        <dbReference type="SAM" id="MobiDB-lite"/>
    </source>
</evidence>
<accession>W9RRU0</accession>
<sequence>MRPTINFTALLAKYKQAWISDDSFVTLHNQHPGRARRNGIGLAKHATQRISEASRSNQEQKLRREDGGSTRASDSPLHGESAGSHKATFELPFYGHGSGSSSDALEKAMSRFALKSC</sequence>
<dbReference type="EMBL" id="KE345093">
    <property type="protein sequence ID" value="EXB93727.1"/>
    <property type="molecule type" value="Genomic_DNA"/>
</dbReference>
<feature type="compositionally biased region" description="Basic and acidic residues" evidence="1">
    <location>
        <begin position="58"/>
        <end position="68"/>
    </location>
</feature>
<evidence type="ECO:0000313" key="2">
    <source>
        <dbReference type="EMBL" id="EXB93727.1"/>
    </source>
</evidence>
<reference evidence="3" key="1">
    <citation type="submission" date="2013-01" db="EMBL/GenBank/DDBJ databases">
        <title>Draft Genome Sequence of a Mulberry Tree, Morus notabilis C.K. Schneid.</title>
        <authorList>
            <person name="He N."/>
            <person name="Zhao S."/>
        </authorList>
    </citation>
    <scope>NUCLEOTIDE SEQUENCE</scope>
</reference>
<feature type="region of interest" description="Disordered" evidence="1">
    <location>
        <begin position="30"/>
        <end position="84"/>
    </location>
</feature>
<proteinExistence type="predicted"/>
<keyword evidence="3" id="KW-1185">Reference proteome</keyword>
<feature type="compositionally biased region" description="Polar residues" evidence="1">
    <location>
        <begin position="48"/>
        <end position="57"/>
    </location>
</feature>
<organism evidence="2 3">
    <name type="scientific">Morus notabilis</name>
    <dbReference type="NCBI Taxonomy" id="981085"/>
    <lineage>
        <taxon>Eukaryota</taxon>
        <taxon>Viridiplantae</taxon>
        <taxon>Streptophyta</taxon>
        <taxon>Embryophyta</taxon>
        <taxon>Tracheophyta</taxon>
        <taxon>Spermatophyta</taxon>
        <taxon>Magnoliopsida</taxon>
        <taxon>eudicotyledons</taxon>
        <taxon>Gunneridae</taxon>
        <taxon>Pentapetalae</taxon>
        <taxon>rosids</taxon>
        <taxon>fabids</taxon>
        <taxon>Rosales</taxon>
        <taxon>Moraceae</taxon>
        <taxon>Moreae</taxon>
        <taxon>Morus</taxon>
    </lineage>
</organism>
<evidence type="ECO:0000313" key="3">
    <source>
        <dbReference type="Proteomes" id="UP000030645"/>
    </source>
</evidence>
<gene>
    <name evidence="2" type="ORF">L484_011722</name>
</gene>
<dbReference type="Proteomes" id="UP000030645">
    <property type="component" value="Unassembled WGS sequence"/>
</dbReference>